<dbReference type="OrthoDB" id="9777385at2"/>
<dbReference type="Pfam" id="PF01546">
    <property type="entry name" value="Peptidase_M20"/>
    <property type="match status" value="1"/>
</dbReference>
<protein>
    <submittedName>
        <fullName evidence="5">Hippurate hydrolase</fullName>
    </submittedName>
</protein>
<keyword evidence="6" id="KW-1185">Reference proteome</keyword>
<dbReference type="Gene3D" id="3.40.630.10">
    <property type="entry name" value="Zn peptidases"/>
    <property type="match status" value="1"/>
</dbReference>
<organism evidence="5 6">
    <name type="scientific">Shimia haliotis</name>
    <dbReference type="NCBI Taxonomy" id="1280847"/>
    <lineage>
        <taxon>Bacteria</taxon>
        <taxon>Pseudomonadati</taxon>
        <taxon>Pseudomonadota</taxon>
        <taxon>Alphaproteobacteria</taxon>
        <taxon>Rhodobacterales</taxon>
        <taxon>Roseobacteraceae</taxon>
    </lineage>
</organism>
<reference evidence="6" key="1">
    <citation type="submission" date="2016-10" db="EMBL/GenBank/DDBJ databases">
        <authorList>
            <person name="Varghese N."/>
            <person name="Submissions S."/>
        </authorList>
    </citation>
    <scope>NUCLEOTIDE SEQUENCE [LARGE SCALE GENOMIC DNA]</scope>
    <source>
        <strain evidence="6">DSM 28453</strain>
    </source>
</reference>
<feature type="domain" description="Peptidase M20 dimerisation" evidence="4">
    <location>
        <begin position="186"/>
        <end position="281"/>
    </location>
</feature>
<dbReference type="PIRSF" id="PIRSF005962">
    <property type="entry name" value="Pept_M20D_amidohydro"/>
    <property type="match status" value="1"/>
</dbReference>
<keyword evidence="2 5" id="KW-0378">Hydrolase</keyword>
<evidence type="ECO:0000313" key="6">
    <source>
        <dbReference type="Proteomes" id="UP000198851"/>
    </source>
</evidence>
<keyword evidence="3" id="KW-0464">Manganese</keyword>
<dbReference type="SUPFAM" id="SSF53187">
    <property type="entry name" value="Zn-dependent exopeptidases"/>
    <property type="match status" value="1"/>
</dbReference>
<dbReference type="NCBIfam" id="TIGR01891">
    <property type="entry name" value="amidohydrolases"/>
    <property type="match status" value="1"/>
</dbReference>
<dbReference type="Pfam" id="PF07687">
    <property type="entry name" value="M20_dimer"/>
    <property type="match status" value="1"/>
</dbReference>
<evidence type="ECO:0000256" key="1">
    <source>
        <dbReference type="ARBA" id="ARBA00006153"/>
    </source>
</evidence>
<dbReference type="GO" id="GO:0046872">
    <property type="term" value="F:metal ion binding"/>
    <property type="evidence" value="ECO:0007669"/>
    <property type="project" value="UniProtKB-KW"/>
</dbReference>
<evidence type="ECO:0000259" key="4">
    <source>
        <dbReference type="Pfam" id="PF07687"/>
    </source>
</evidence>
<dbReference type="AlphaFoldDB" id="A0A1I4ASY7"/>
<dbReference type="FunFam" id="3.30.70.360:FF:000014">
    <property type="entry name" value="N-acyl-L-amino acid amidohydrolase"/>
    <property type="match status" value="1"/>
</dbReference>
<feature type="binding site" evidence="3">
    <location>
        <position position="358"/>
    </location>
    <ligand>
        <name>Mn(2+)</name>
        <dbReference type="ChEBI" id="CHEBI:29035"/>
        <label>2</label>
    </ligand>
</feature>
<dbReference type="RefSeq" id="WP_093319977.1">
    <property type="nucleotide sequence ID" value="NZ_FOSZ01000001.1"/>
</dbReference>
<evidence type="ECO:0000313" key="5">
    <source>
        <dbReference type="EMBL" id="SFK59340.1"/>
    </source>
</evidence>
<comment type="similarity">
    <text evidence="1">Belongs to the peptidase M20 family.</text>
</comment>
<accession>A0A1I4ASY7</accession>
<dbReference type="InterPro" id="IPR036264">
    <property type="entry name" value="Bact_exopeptidase_dim_dom"/>
</dbReference>
<evidence type="ECO:0000256" key="2">
    <source>
        <dbReference type="ARBA" id="ARBA00022801"/>
    </source>
</evidence>
<feature type="binding site" evidence="3">
    <location>
        <position position="163"/>
    </location>
    <ligand>
        <name>Mn(2+)</name>
        <dbReference type="ChEBI" id="CHEBI:29035"/>
        <label>2</label>
    </ligand>
</feature>
<dbReference type="InterPro" id="IPR017439">
    <property type="entry name" value="Amidohydrolase"/>
</dbReference>
<dbReference type="STRING" id="1280847.SAMN04488036_101568"/>
<dbReference type="GO" id="GO:0016787">
    <property type="term" value="F:hydrolase activity"/>
    <property type="evidence" value="ECO:0007669"/>
    <property type="project" value="UniProtKB-KW"/>
</dbReference>
<dbReference type="SUPFAM" id="SSF55031">
    <property type="entry name" value="Bacterial exopeptidase dimerisation domain"/>
    <property type="match status" value="1"/>
</dbReference>
<sequence>MPVVNRIADYADEMKGWRRHLHAHPELEFDCHETAAFVVARLKEFGVDEIHEGIAKTGVVAIINGQGEGPTVGLRADMDALPMDETSGVEYSSEVEGMMHACGHDGHTTMLLGAAKYLAETRKFSGRVALMFQPAEEEGGGGEVMVQEGVLDRFDVNEVYALHNVPGVPFGEFHTTPGPIMAAVDTFRVDIQGTGGHGAYPQDTVDPVVAAVAMVNAIQTIVSRNHDTRQEAVVSVTQIHAGSVNNVIPDLGMIEGTIRTFDKDVQEMIHRRLREIVAGTAAAYGLEASLDIDVGYPATVNSAQQTAFAADVARDVAGDSMVNDAQGMEMGAEDFSYMLDARPGAYLFLGAGEGAGLHNPAFDFNDEVAPIGASFFARLVETAQPLK</sequence>
<dbReference type="InterPro" id="IPR011650">
    <property type="entry name" value="Peptidase_M20_dimer"/>
</dbReference>
<dbReference type="PANTHER" id="PTHR11014:SF63">
    <property type="entry name" value="METALLOPEPTIDASE, PUTATIVE (AFU_ORTHOLOGUE AFUA_6G09600)-RELATED"/>
    <property type="match status" value="1"/>
</dbReference>
<keyword evidence="3" id="KW-0479">Metal-binding</keyword>
<dbReference type="CDD" id="cd05666">
    <property type="entry name" value="M20_Acy1-like"/>
    <property type="match status" value="1"/>
</dbReference>
<comment type="cofactor">
    <cofactor evidence="3">
        <name>Mn(2+)</name>
        <dbReference type="ChEBI" id="CHEBI:29035"/>
    </cofactor>
    <text evidence="3">The Mn(2+) ion enhances activity.</text>
</comment>
<dbReference type="PANTHER" id="PTHR11014">
    <property type="entry name" value="PEPTIDASE M20 FAMILY MEMBER"/>
    <property type="match status" value="1"/>
</dbReference>
<dbReference type="EMBL" id="FOSZ01000001">
    <property type="protein sequence ID" value="SFK59340.1"/>
    <property type="molecule type" value="Genomic_DNA"/>
</dbReference>
<dbReference type="Gene3D" id="3.30.70.360">
    <property type="match status" value="1"/>
</dbReference>
<proteinExistence type="inferred from homology"/>
<evidence type="ECO:0000256" key="3">
    <source>
        <dbReference type="PIRSR" id="PIRSR005962-1"/>
    </source>
</evidence>
<dbReference type="InterPro" id="IPR002933">
    <property type="entry name" value="Peptidase_M20"/>
</dbReference>
<dbReference type="Proteomes" id="UP000198851">
    <property type="component" value="Unassembled WGS sequence"/>
</dbReference>
<feature type="binding site" evidence="3">
    <location>
        <position position="102"/>
    </location>
    <ligand>
        <name>Mn(2+)</name>
        <dbReference type="ChEBI" id="CHEBI:29035"/>
        <label>2</label>
    </ligand>
</feature>
<feature type="binding site" evidence="3">
    <location>
        <position position="104"/>
    </location>
    <ligand>
        <name>Mn(2+)</name>
        <dbReference type="ChEBI" id="CHEBI:29035"/>
        <label>2</label>
    </ligand>
</feature>
<gene>
    <name evidence="5" type="ORF">SAMN04488036_101568</name>
</gene>
<feature type="binding site" evidence="3">
    <location>
        <position position="137"/>
    </location>
    <ligand>
        <name>Mn(2+)</name>
        <dbReference type="ChEBI" id="CHEBI:29035"/>
        <label>2</label>
    </ligand>
</feature>
<name>A0A1I4ASY7_9RHOB</name>